<keyword evidence="1" id="KW-0472">Membrane</keyword>
<protein>
    <submittedName>
        <fullName evidence="2">Unannotated protein</fullName>
    </submittedName>
</protein>
<keyword evidence="1" id="KW-0812">Transmembrane</keyword>
<gene>
    <name evidence="2" type="ORF">UFOPK3662_03810</name>
</gene>
<feature type="transmembrane region" description="Helical" evidence="1">
    <location>
        <begin position="221"/>
        <end position="240"/>
    </location>
</feature>
<name>A0A6J7LCJ0_9ZZZZ</name>
<reference evidence="2" key="1">
    <citation type="submission" date="2020-05" db="EMBL/GenBank/DDBJ databases">
        <authorList>
            <person name="Chiriac C."/>
            <person name="Salcher M."/>
            <person name="Ghai R."/>
            <person name="Kavagutti S V."/>
        </authorList>
    </citation>
    <scope>NUCLEOTIDE SEQUENCE</scope>
</reference>
<accession>A0A6J7LCJ0</accession>
<evidence type="ECO:0000313" key="2">
    <source>
        <dbReference type="EMBL" id="CAB4966140.1"/>
    </source>
</evidence>
<feature type="transmembrane region" description="Helical" evidence="1">
    <location>
        <begin position="109"/>
        <end position="128"/>
    </location>
</feature>
<keyword evidence="1" id="KW-1133">Transmembrane helix</keyword>
<feature type="transmembrane region" description="Helical" evidence="1">
    <location>
        <begin position="171"/>
        <end position="191"/>
    </location>
</feature>
<sequence length="242" mass="25145">MTINTHTPHVEPAWAEAFVVELRLRAVDGRRIGAALAEVEAHCAESGESAREAFGDPTAYAVELAPNGTVSLDWRGELVPSVLGLSGMMLTLGAVGASRAGTQVELTTGLVLVVALAVLGTTLVVRYADRVLRAVVRHRWLAVVGALAPIGLFVAILLLGRQTLVALPPAGTLVVGVVFMAASTAMVLRIADPADPVVGPAEAGGAGTMAEDAVSRGLQRLTPWLFPVLTAVMALPLLLIQR</sequence>
<proteinExistence type="predicted"/>
<dbReference type="AlphaFoldDB" id="A0A6J7LCJ0"/>
<dbReference type="EMBL" id="CAFBMW010000059">
    <property type="protein sequence ID" value="CAB4966140.1"/>
    <property type="molecule type" value="Genomic_DNA"/>
</dbReference>
<organism evidence="2">
    <name type="scientific">freshwater metagenome</name>
    <dbReference type="NCBI Taxonomy" id="449393"/>
    <lineage>
        <taxon>unclassified sequences</taxon>
        <taxon>metagenomes</taxon>
        <taxon>ecological metagenomes</taxon>
    </lineage>
</organism>
<evidence type="ECO:0000256" key="1">
    <source>
        <dbReference type="SAM" id="Phobius"/>
    </source>
</evidence>
<feature type="transmembrane region" description="Helical" evidence="1">
    <location>
        <begin position="140"/>
        <end position="159"/>
    </location>
</feature>